<evidence type="ECO:0000313" key="3">
    <source>
        <dbReference type="EMBL" id="TFB33398.1"/>
    </source>
</evidence>
<dbReference type="Proteomes" id="UP000297429">
    <property type="component" value="Unassembled WGS sequence"/>
</dbReference>
<gene>
    <name evidence="2" type="ORF">BCL90_2469</name>
    <name evidence="3" type="ORF">E3V97_04960</name>
</gene>
<reference evidence="3 5" key="2">
    <citation type="submission" date="2019-03" db="EMBL/GenBank/DDBJ databases">
        <authorList>
            <person name="He R.-H."/>
        </authorList>
    </citation>
    <scope>NUCLEOTIDE SEQUENCE [LARGE SCALE GENOMIC DNA]</scope>
    <source>
        <strain evidence="3 5">DSM 19624</strain>
    </source>
</reference>
<dbReference type="Pfam" id="PF03432">
    <property type="entry name" value="Relaxase"/>
    <property type="match status" value="1"/>
</dbReference>
<evidence type="ECO:0000313" key="4">
    <source>
        <dbReference type="Proteomes" id="UP000273898"/>
    </source>
</evidence>
<feature type="domain" description="MobA/VirD2-like nuclease" evidence="1">
    <location>
        <begin position="17"/>
        <end position="151"/>
    </location>
</feature>
<keyword evidence="5" id="KW-1185">Reference proteome</keyword>
<sequence>MVARIKIGKSIRGILHYNESKVTEGEAKLILASGFAGEIETMTFGNKLKRFEHLTELKPTVETNALHISLNFHSDEQISSTKMQEIAIRYMEEIGFGEQPFLVYRHNDAGHQHIHIATTSIQRNGEAISLHNIGRVLSEPARKKIEKEFDLIVAESKKYKQEAGIKPADLEKAKYGRSSTKKQISNVLSAIVGNYKYTSIAELNAVLRQFNVTADRGQEDTQMFAKKGLVYSLIDKEGNKIGVPIKASAFYSKPTYRNIEKKFDKNLESRKPFKPAMIKKVNGVITKYERLTIQTFKAELNKQNVELVLRINDQGRIYGTTFIDHANKTVFNGSDLGKAYSGNAIAQLISSSDQLRTYLKPAISQATYLKPVSGETNHTYLEPNTATDFLNELLGKSQPDYMPRIRRKKKKKRNQGLTL</sequence>
<protein>
    <submittedName>
        <fullName evidence="2 3">Relaxase</fullName>
    </submittedName>
</protein>
<comment type="caution">
    <text evidence="2">The sequence shown here is derived from an EMBL/GenBank/DDBJ whole genome shotgun (WGS) entry which is preliminary data.</text>
</comment>
<dbReference type="Proteomes" id="UP000273898">
    <property type="component" value="Unassembled WGS sequence"/>
</dbReference>
<proteinExistence type="predicted"/>
<dbReference type="AlphaFoldDB" id="A0A497Y3B3"/>
<evidence type="ECO:0000313" key="2">
    <source>
        <dbReference type="EMBL" id="RLJ77383.1"/>
    </source>
</evidence>
<dbReference type="OrthoDB" id="915634at2"/>
<dbReference type="InterPro" id="IPR005094">
    <property type="entry name" value="Endonuclease_MobA/VirD2"/>
</dbReference>
<organism evidence="2 4">
    <name type="scientific">Pedobacter alluvionis</name>
    <dbReference type="NCBI Taxonomy" id="475253"/>
    <lineage>
        <taxon>Bacteria</taxon>
        <taxon>Pseudomonadati</taxon>
        <taxon>Bacteroidota</taxon>
        <taxon>Sphingobacteriia</taxon>
        <taxon>Sphingobacteriales</taxon>
        <taxon>Sphingobacteriaceae</taxon>
        <taxon>Pedobacter</taxon>
    </lineage>
</organism>
<accession>A0A497Y3B3</accession>
<dbReference type="EMBL" id="SOPX01000001">
    <property type="protein sequence ID" value="TFB33398.1"/>
    <property type="molecule type" value="Genomic_DNA"/>
</dbReference>
<dbReference type="EMBL" id="RCCK01000011">
    <property type="protein sequence ID" value="RLJ77383.1"/>
    <property type="molecule type" value="Genomic_DNA"/>
</dbReference>
<dbReference type="RefSeq" id="WP_121284142.1">
    <property type="nucleotide sequence ID" value="NZ_RCCK01000011.1"/>
</dbReference>
<evidence type="ECO:0000259" key="1">
    <source>
        <dbReference type="Pfam" id="PF03432"/>
    </source>
</evidence>
<evidence type="ECO:0000313" key="5">
    <source>
        <dbReference type="Proteomes" id="UP000297429"/>
    </source>
</evidence>
<reference evidence="2 4" key="1">
    <citation type="submission" date="2018-10" db="EMBL/GenBank/DDBJ databases">
        <title>Genomic Encyclopedia of Archaeal and Bacterial Type Strains, Phase II (KMG-II): from individual species to whole genera.</title>
        <authorList>
            <person name="Goeker M."/>
        </authorList>
    </citation>
    <scope>NUCLEOTIDE SEQUENCE [LARGE SCALE GENOMIC DNA]</scope>
    <source>
        <strain evidence="2 4">DSM 19624</strain>
    </source>
</reference>
<name>A0A497Y3B3_9SPHI</name>